<evidence type="ECO:0000313" key="1">
    <source>
        <dbReference type="EMBL" id="KAF5568290.1"/>
    </source>
</evidence>
<comment type="caution">
    <text evidence="1">The sequence shown here is derived from an EMBL/GenBank/DDBJ whole genome shotgun (WGS) entry which is preliminary data.</text>
</comment>
<dbReference type="EMBL" id="JAAOAO010000010">
    <property type="protein sequence ID" value="KAF5568290.1"/>
    <property type="molecule type" value="Genomic_DNA"/>
</dbReference>
<accession>A0A8H5K5T8</accession>
<dbReference type="Proteomes" id="UP000574317">
    <property type="component" value="Unassembled WGS sequence"/>
</dbReference>
<reference evidence="1 2" key="1">
    <citation type="submission" date="2020-05" db="EMBL/GenBank/DDBJ databases">
        <title>Identification and distribution of gene clusters putatively required for synthesis of sphingolipid metabolism inhibitors in phylogenetically diverse species of the filamentous fungus Fusarium.</title>
        <authorList>
            <person name="Kim H.-S."/>
            <person name="Busman M."/>
            <person name="Brown D.W."/>
            <person name="Divon H."/>
            <person name="Uhlig S."/>
            <person name="Proctor R.H."/>
        </authorList>
    </citation>
    <scope>NUCLEOTIDE SEQUENCE [LARGE SCALE GENOMIC DNA]</scope>
    <source>
        <strain evidence="1 2">NRRL 25196</strain>
    </source>
</reference>
<dbReference type="AlphaFoldDB" id="A0A8H5K5T8"/>
<organism evidence="1 2">
    <name type="scientific">Fusarium napiforme</name>
    <dbReference type="NCBI Taxonomy" id="42672"/>
    <lineage>
        <taxon>Eukaryota</taxon>
        <taxon>Fungi</taxon>
        <taxon>Dikarya</taxon>
        <taxon>Ascomycota</taxon>
        <taxon>Pezizomycotina</taxon>
        <taxon>Sordariomycetes</taxon>
        <taxon>Hypocreomycetidae</taxon>
        <taxon>Hypocreales</taxon>
        <taxon>Nectriaceae</taxon>
        <taxon>Fusarium</taxon>
        <taxon>Fusarium fujikuroi species complex</taxon>
    </lineage>
</organism>
<proteinExistence type="predicted"/>
<gene>
    <name evidence="1" type="ORF">FNAPI_281</name>
</gene>
<keyword evidence="2" id="KW-1185">Reference proteome</keyword>
<protein>
    <submittedName>
        <fullName evidence="1">Uncharacterized protein</fullName>
    </submittedName>
</protein>
<name>A0A8H5K5T8_9HYPO</name>
<sequence length="129" mass="14904">MGREDAPPPDVRAVLDENQQIMNLIEELAKKQQNKPDAESVTPSNEKNLHGETLLQRILYKIYRNIARYGDVFPRFGQCNEAYFYDVWQDLLNTIKAIVKLPQPGTDFVVARMCLLFGSELTSRHRVPR</sequence>
<evidence type="ECO:0000313" key="2">
    <source>
        <dbReference type="Proteomes" id="UP000574317"/>
    </source>
</evidence>